<dbReference type="RefSeq" id="WP_013103854.1">
    <property type="nucleotide sequence ID" value="NC_014136.1"/>
</dbReference>
<evidence type="ECO:0000313" key="2">
    <source>
        <dbReference type="EMBL" id="ADG41265.1"/>
    </source>
</evidence>
<dbReference type="Proteomes" id="UP000002362">
    <property type="component" value="Chromosome"/>
</dbReference>
<gene>
    <name evidence="2" type="ordered locus">LKI_08630</name>
</gene>
<organism evidence="2 3">
    <name type="scientific">Leuconostoc kimchii (strain IMSNU 11154 / KCTC 2386 / IH25)</name>
    <dbReference type="NCBI Taxonomy" id="762051"/>
    <lineage>
        <taxon>Bacteria</taxon>
        <taxon>Bacillati</taxon>
        <taxon>Bacillota</taxon>
        <taxon>Bacilli</taxon>
        <taxon>Lactobacillales</taxon>
        <taxon>Lactobacillaceae</taxon>
        <taxon>Leuconostoc</taxon>
    </lineage>
</organism>
<dbReference type="KEGG" id="lki:LKI_08630"/>
<keyword evidence="1" id="KW-0812">Transmembrane</keyword>
<dbReference type="AlphaFoldDB" id="D5T5D5"/>
<dbReference type="HOGENOM" id="CLU_1904168_0_0_9"/>
<accession>D5T5D5</accession>
<keyword evidence="1" id="KW-1133">Transmembrane helix</keyword>
<sequence length="133" mass="14925">MSNILKWVFGVIIGAVVTSLVFVLFVNPATKSKQSGEQQVFVSKEVAIKDGSYKVLKGTKDWKKWTIKGNNISSENKKSWHIVSSGKNKDDGMLVIQNKNNTTAFKVKNEDGQYLLFRYRNGNAEKIASIILK</sequence>
<name>D5T5D5_LEUKI</name>
<evidence type="ECO:0000313" key="3">
    <source>
        <dbReference type="Proteomes" id="UP000002362"/>
    </source>
</evidence>
<proteinExistence type="predicted"/>
<evidence type="ECO:0000256" key="1">
    <source>
        <dbReference type="SAM" id="Phobius"/>
    </source>
</evidence>
<keyword evidence="1" id="KW-0472">Membrane</keyword>
<protein>
    <submittedName>
        <fullName evidence="2">Uncharacterized protein</fullName>
    </submittedName>
</protein>
<dbReference type="PATRIC" id="fig|762051.18.peg.1737"/>
<feature type="transmembrane region" description="Helical" evidence="1">
    <location>
        <begin position="6"/>
        <end position="26"/>
    </location>
</feature>
<reference evidence="2 3" key="1">
    <citation type="journal article" date="2010" name="J. Bacteriol.">
        <title>Complete genome sequence analysis of Leuconostoc kimchii IMSNU 11154.</title>
        <authorList>
            <person name="Oh H.M."/>
            <person name="Cho Y.J."/>
            <person name="Kim B.K."/>
            <person name="Roe J.H."/>
            <person name="Kang S.O."/>
            <person name="Nahm B.H."/>
            <person name="Jeong G."/>
            <person name="Han H.U."/>
            <person name="Chun J."/>
        </authorList>
    </citation>
    <scope>NUCLEOTIDE SEQUENCE [LARGE SCALE GENOMIC DNA]</scope>
    <source>
        <strain evidence="3">IMSNU 11154 / KCTC 2386 / IH25</strain>
    </source>
</reference>
<dbReference type="STRING" id="762051.LKI_08630"/>
<dbReference type="EMBL" id="CP001758">
    <property type="protein sequence ID" value="ADG41265.1"/>
    <property type="molecule type" value="Genomic_DNA"/>
</dbReference>